<dbReference type="Pfam" id="PF02538">
    <property type="entry name" value="Hydantoinase_B"/>
    <property type="match status" value="1"/>
</dbReference>
<organism evidence="2 3">
    <name type="scientific">Mesorhizobium loti R88b</name>
    <dbReference type="NCBI Taxonomy" id="935548"/>
    <lineage>
        <taxon>Bacteria</taxon>
        <taxon>Pseudomonadati</taxon>
        <taxon>Pseudomonadota</taxon>
        <taxon>Alphaproteobacteria</taxon>
        <taxon>Hyphomicrobiales</taxon>
        <taxon>Phyllobacteriaceae</taxon>
        <taxon>Mesorhizobium</taxon>
    </lineage>
</organism>
<accession>A0A6M7WHI3</accession>
<dbReference type="InterPro" id="IPR003692">
    <property type="entry name" value="Hydantoinase_B"/>
</dbReference>
<feature type="domain" description="Hydantoinase B/oxoprolinase" evidence="1">
    <location>
        <begin position="40"/>
        <end position="614"/>
    </location>
</feature>
<name>A0A6M7WHI3_RHILI</name>
<dbReference type="InterPro" id="IPR045079">
    <property type="entry name" value="Oxoprolinase-like"/>
</dbReference>
<dbReference type="PANTHER" id="PTHR11365:SF23">
    <property type="entry name" value="HYPOTHETICAL 5-OXOPROLINASE (EUROFUNG)-RELATED"/>
    <property type="match status" value="1"/>
</dbReference>
<reference evidence="2 3" key="1">
    <citation type="submission" date="2018-10" db="EMBL/GenBank/DDBJ databases">
        <authorList>
            <person name="Perry B.J."/>
            <person name="Sullivan J.T."/>
            <person name="Murphy R.J.T."/>
            <person name="Ramsay J.P."/>
            <person name="Ronson C.W."/>
        </authorList>
    </citation>
    <scope>NUCLEOTIDE SEQUENCE [LARGE SCALE GENOMIC DNA]</scope>
    <source>
        <strain evidence="2 3">R88b</strain>
    </source>
</reference>
<dbReference type="GO" id="GO:0005829">
    <property type="term" value="C:cytosol"/>
    <property type="evidence" value="ECO:0007669"/>
    <property type="project" value="TreeGrafter"/>
</dbReference>
<dbReference type="AlphaFoldDB" id="A0A6M7WHI3"/>
<protein>
    <submittedName>
        <fullName evidence="2">5-oxoprolinase</fullName>
    </submittedName>
</protein>
<dbReference type="GO" id="GO:0017168">
    <property type="term" value="F:5-oxoprolinase (ATP-hydrolyzing) activity"/>
    <property type="evidence" value="ECO:0007669"/>
    <property type="project" value="TreeGrafter"/>
</dbReference>
<sequence>MLDKPASALRLRERLLDSERLMEETGCYDGITELTLRNQDPLKFETLHTKLRAYCVSAREMARRISASPGVREVGEMVVAIYTPEGDAIALSNGIMVHVHTMSRFIKWMIKNNYEENPKIREGDIFANNDAFIGTVQVPDVMDVVPIFHEGTLVGWAGAVCHELEAGGITPGGDVCLAQERFTEGLFVCAEKIGENDEIRRDYVIRCERNLRMPIYWVLDEKAKVASCIDMRESVQHLISEIGLDYWMKVSKEFIEEGRRAQLARTRQLTVPGIYRGHTFYGHVTAGKPGFQLLGDPDWLYNIPIEMEITTDGKITMDFEGTQPWGYHSMNCTPAGMDGGMFVTLTQHMNFEGLVNDGAWMATELKLPHGTWTNPDNEMVATATSWALLLPAYGVFQRLLSRGFVARGFVEEAFVGQVNSPMIEMGGESQYGTPFGMAHFECAAAGSGALAIADGLDTAYVGWNPESDMGNIEVWEQSMPMVYIGRSIVPNSGGAGKYRGGCSFVSTWLINKTSHLRLHTSEHSSRVFDNGGMCGGYPAPTCQKHRAVRNSNIHELAAKGEPLAHAPGIAPDVSDYEKNIGGDHVVVEGPYITAPHKSGDIFSHSYNGGGGYGDVLERDPIKTAWDVENGFLTRQAADQVFGIILKDDAEGYPVADIDATIKRRAAMRKQRLAKAIPVSDWIEAERGRVEKADFAPEVKKMYASAIKLSSRFTKDFSDFWKVDAKSIFMPGAKP</sequence>
<dbReference type="PANTHER" id="PTHR11365">
    <property type="entry name" value="5-OXOPROLINASE RELATED"/>
    <property type="match status" value="1"/>
</dbReference>
<dbReference type="GO" id="GO:0006749">
    <property type="term" value="P:glutathione metabolic process"/>
    <property type="evidence" value="ECO:0007669"/>
    <property type="project" value="TreeGrafter"/>
</dbReference>
<evidence type="ECO:0000259" key="1">
    <source>
        <dbReference type="Pfam" id="PF02538"/>
    </source>
</evidence>
<dbReference type="EMBL" id="CP033367">
    <property type="protein sequence ID" value="QKD00283.1"/>
    <property type="molecule type" value="Genomic_DNA"/>
</dbReference>
<dbReference type="RefSeq" id="WP_027032743.1">
    <property type="nucleotide sequence ID" value="NZ_CP033367.1"/>
</dbReference>
<dbReference type="Proteomes" id="UP000503017">
    <property type="component" value="Chromosome"/>
</dbReference>
<proteinExistence type="predicted"/>
<evidence type="ECO:0000313" key="3">
    <source>
        <dbReference type="Proteomes" id="UP000503017"/>
    </source>
</evidence>
<evidence type="ECO:0000313" key="2">
    <source>
        <dbReference type="EMBL" id="QKD00283.1"/>
    </source>
</evidence>
<gene>
    <name evidence="2" type="ORF">EB235_01350</name>
</gene>